<feature type="region of interest" description="Disordered" evidence="1">
    <location>
        <begin position="1"/>
        <end position="58"/>
    </location>
</feature>
<accession>A0A2P6TBR7</accession>
<feature type="compositionally biased region" description="Polar residues" evidence="1">
    <location>
        <begin position="16"/>
        <end position="27"/>
    </location>
</feature>
<feature type="compositionally biased region" description="Low complexity" evidence="1">
    <location>
        <begin position="34"/>
        <end position="51"/>
    </location>
</feature>
<dbReference type="AlphaFoldDB" id="A0A2P6TBR7"/>
<dbReference type="EMBL" id="LHPG02000026">
    <property type="protein sequence ID" value="PRW18329.1"/>
    <property type="molecule type" value="Genomic_DNA"/>
</dbReference>
<gene>
    <name evidence="2" type="ORF">C2E21_9290</name>
</gene>
<dbReference type="Proteomes" id="UP000239899">
    <property type="component" value="Unassembled WGS sequence"/>
</dbReference>
<name>A0A2P6TBR7_CHLSO</name>
<comment type="caution">
    <text evidence="2">The sequence shown here is derived from an EMBL/GenBank/DDBJ whole genome shotgun (WGS) entry which is preliminary data.</text>
</comment>
<organism evidence="2 3">
    <name type="scientific">Chlorella sorokiniana</name>
    <name type="common">Freshwater green alga</name>
    <dbReference type="NCBI Taxonomy" id="3076"/>
    <lineage>
        <taxon>Eukaryota</taxon>
        <taxon>Viridiplantae</taxon>
        <taxon>Chlorophyta</taxon>
        <taxon>core chlorophytes</taxon>
        <taxon>Trebouxiophyceae</taxon>
        <taxon>Chlorellales</taxon>
        <taxon>Chlorellaceae</taxon>
        <taxon>Chlorella clade</taxon>
        <taxon>Chlorella</taxon>
    </lineage>
</organism>
<protein>
    <submittedName>
        <fullName evidence="2">Uncharacterized protein</fullName>
    </submittedName>
</protein>
<evidence type="ECO:0000256" key="1">
    <source>
        <dbReference type="SAM" id="MobiDB-lite"/>
    </source>
</evidence>
<proteinExistence type="predicted"/>
<evidence type="ECO:0000313" key="3">
    <source>
        <dbReference type="Proteomes" id="UP000239899"/>
    </source>
</evidence>
<sequence length="58" mass="6180">MEQPPAVGVGKPPQPTTLAASMQQSPSKRPPLQVPNAQPQAQQQQGSPGLPSKRRLAW</sequence>
<keyword evidence="3" id="KW-1185">Reference proteome</keyword>
<reference evidence="2 3" key="1">
    <citation type="journal article" date="2018" name="Plant J.">
        <title>Genome sequences of Chlorella sorokiniana UTEX 1602 and Micractinium conductrix SAG 241.80: implications to maltose excretion by a green alga.</title>
        <authorList>
            <person name="Arriola M.B."/>
            <person name="Velmurugan N."/>
            <person name="Zhang Y."/>
            <person name="Plunkett M.H."/>
            <person name="Hondzo H."/>
            <person name="Barney B.M."/>
        </authorList>
    </citation>
    <scope>NUCLEOTIDE SEQUENCE [LARGE SCALE GENOMIC DNA]</scope>
    <source>
        <strain evidence="3">UTEX 1602</strain>
    </source>
</reference>
<evidence type="ECO:0000313" key="2">
    <source>
        <dbReference type="EMBL" id="PRW18329.1"/>
    </source>
</evidence>